<evidence type="ECO:0000313" key="3">
    <source>
        <dbReference type="Proteomes" id="UP000008458"/>
    </source>
</evidence>
<gene>
    <name evidence="2" type="ordered locus">Ahos_1747</name>
</gene>
<dbReference type="InterPro" id="IPR036390">
    <property type="entry name" value="WH_DNA-bd_sf"/>
</dbReference>
<dbReference type="HOGENOM" id="CLU_107894_2_0_2"/>
<evidence type="ECO:0000313" key="2">
    <source>
        <dbReference type="EMBL" id="AEE94624.1"/>
    </source>
</evidence>
<protein>
    <submittedName>
        <fullName evidence="2">CRISPR associated DNA-binding protein, Csa3</fullName>
    </submittedName>
</protein>
<organism evidence="2 3">
    <name type="scientific">Acidianus hospitalis (strain W1)</name>
    <dbReference type="NCBI Taxonomy" id="933801"/>
    <lineage>
        <taxon>Archaea</taxon>
        <taxon>Thermoproteota</taxon>
        <taxon>Thermoprotei</taxon>
        <taxon>Sulfolobales</taxon>
        <taxon>Sulfolobaceae</taxon>
        <taxon>Acidianus</taxon>
    </lineage>
</organism>
<dbReference type="KEGG" id="aho:Ahos_1747"/>
<dbReference type="SUPFAM" id="SSF46785">
    <property type="entry name" value="Winged helix' DNA-binding domain"/>
    <property type="match status" value="1"/>
</dbReference>
<feature type="domain" description="Csa3 N-terminal" evidence="1">
    <location>
        <begin position="3"/>
        <end position="118"/>
    </location>
</feature>
<keyword evidence="2" id="KW-0238">DNA-binding</keyword>
<dbReference type="Proteomes" id="UP000008458">
    <property type="component" value="Chromosome"/>
</dbReference>
<reference key="2">
    <citation type="journal article" date="2011" name="Extremophiles">
        <title>Genomic analyses of Acidianus hospitalis W1 a host for studying crenarchaeal virus and plasmid life cycles.</title>
        <authorList>
            <person name="You X.Y."/>
            <person name="Liu C."/>
            <person name="Wang S.Y."/>
            <person name="Jiang C.Y."/>
            <person name="Shah S.A."/>
            <person name="Prangishvili D."/>
            <person name="Liu S.J."/>
            <person name="Garrett R.A."/>
        </authorList>
    </citation>
    <scope>NUCLEOTIDE SEQUENCE</scope>
    <source>
        <strain>W1</strain>
    </source>
</reference>
<dbReference type="GO" id="GO:0003677">
    <property type="term" value="F:DNA binding"/>
    <property type="evidence" value="ECO:0007669"/>
    <property type="project" value="UniProtKB-KW"/>
</dbReference>
<dbReference type="STRING" id="933801.Ahos_1747"/>
<dbReference type="RefSeq" id="WP_013776539.1">
    <property type="nucleotide sequence ID" value="NC_015518.1"/>
</dbReference>
<dbReference type="InterPro" id="IPR054588">
    <property type="entry name" value="Csa3_N"/>
</dbReference>
<sequence>MNILLVTIGFDEKFQIRALMRRFKEIDKVVIVGYFNEERAKKALESFINVINTAGVSYELLEVNPYSFDDLIVRISKFINKNKGNRLIVNLSGGMRILILGVILSFIINYVDAEIEVETEDFKTVVSIRLKDLMPISLSNDHINILKAIKEGYVSINSLHSYLKIPLSTVWRRVKELISEGLLTEDLQLTYRGKLLLKIYESNFSMD</sequence>
<proteinExistence type="predicted"/>
<dbReference type="OrthoDB" id="97174at2157"/>
<evidence type="ECO:0000259" key="1">
    <source>
        <dbReference type="Pfam" id="PF22662"/>
    </source>
</evidence>
<dbReference type="InterPro" id="IPR010163">
    <property type="entry name" value="Csa3"/>
</dbReference>
<dbReference type="Gene3D" id="3.40.50.11700">
    <property type="match status" value="1"/>
</dbReference>
<dbReference type="EMBL" id="CP002535">
    <property type="protein sequence ID" value="AEE94624.1"/>
    <property type="molecule type" value="Genomic_DNA"/>
</dbReference>
<dbReference type="Pfam" id="PF22662">
    <property type="entry name" value="Csa3_N"/>
    <property type="match status" value="1"/>
</dbReference>
<reference evidence="2 3" key="1">
    <citation type="journal article" date="2011" name="Extremophiles">
        <title>Genomic analysis of Acidianus hospitalis W1 a host for studying crenarchaeal virus and plasmid life cycles.</title>
        <authorList>
            <person name="You X.Y."/>
            <person name="Liu C."/>
            <person name="Wang S.Y."/>
            <person name="Jiang C.Y."/>
            <person name="Shah S.A."/>
            <person name="Prangishvili D."/>
            <person name="She Q."/>
            <person name="Liu S.J."/>
            <person name="Garrett R.A."/>
        </authorList>
    </citation>
    <scope>NUCLEOTIDE SEQUENCE [LARGE SCALE GENOMIC DNA]</scope>
    <source>
        <strain evidence="2 3">W1</strain>
    </source>
</reference>
<dbReference type="GeneID" id="10601247"/>
<keyword evidence="3" id="KW-1185">Reference proteome</keyword>
<accession>F4B6T1</accession>
<dbReference type="AlphaFoldDB" id="F4B6T1"/>
<dbReference type="NCBIfam" id="TIGR01884">
    <property type="entry name" value="cas_HTH"/>
    <property type="match status" value="1"/>
</dbReference>
<dbReference type="eggNOG" id="arCOG01446">
    <property type="taxonomic scope" value="Archaea"/>
</dbReference>
<name>F4B6T1_ACIHW</name>